<dbReference type="InterPro" id="IPR000595">
    <property type="entry name" value="cNMP-bd_dom"/>
</dbReference>
<dbReference type="Pfam" id="PF00027">
    <property type="entry name" value="cNMP_binding"/>
    <property type="match status" value="1"/>
</dbReference>
<keyword evidence="3" id="KW-1185">Reference proteome</keyword>
<evidence type="ECO:0000313" key="3">
    <source>
        <dbReference type="Proteomes" id="UP000282312"/>
    </source>
</evidence>
<gene>
    <name evidence="2" type="ORF">DLJ59_07885</name>
</gene>
<dbReference type="OrthoDB" id="290916at2"/>
<dbReference type="Gene3D" id="2.60.120.10">
    <property type="entry name" value="Jelly Rolls"/>
    <property type="match status" value="1"/>
</dbReference>
<dbReference type="Proteomes" id="UP000282312">
    <property type="component" value="Unassembled WGS sequence"/>
</dbReference>
<dbReference type="AlphaFoldDB" id="A0A3N9XCZ0"/>
<comment type="caution">
    <text evidence="2">The sequence shown here is derived from an EMBL/GenBank/DDBJ whole genome shotgun (WGS) entry which is preliminary data.</text>
</comment>
<proteinExistence type="predicted"/>
<sequence length="160" mass="18001">MGERHAVVERLRLLAMHDFVADLPSNWLHRLAVAGRPVYFAAGRRLCREDAPAEQFWLLHSGAVAVDFSVPGHGNIVVERVGAGAPVGWSWMRPPFRWRFGAIVAEDIRALEFDAARVRNLIAEDAEPGQELTGRMLDVVTDRLQHARHRLIEVYAYPGD</sequence>
<reference evidence="2 3" key="1">
    <citation type="submission" date="2018-05" db="EMBL/GenBank/DDBJ databases">
        <title>Micromonospora from Atacama Desert.</title>
        <authorList>
            <person name="Carro L."/>
            <person name="Goodfellow M."/>
            <person name="Klenk H.-P."/>
        </authorList>
    </citation>
    <scope>NUCLEOTIDE SEQUENCE [LARGE SCALE GENOMIC DNA]</scope>
    <source>
        <strain evidence="2 3">LB39</strain>
    </source>
</reference>
<dbReference type="InterPro" id="IPR014710">
    <property type="entry name" value="RmlC-like_jellyroll"/>
</dbReference>
<feature type="domain" description="Cyclic nucleotide-binding" evidence="1">
    <location>
        <begin position="19"/>
        <end position="139"/>
    </location>
</feature>
<organism evidence="2 3">
    <name type="scientific">Micromonospora inaquosa</name>
    <dbReference type="NCBI Taxonomy" id="2203716"/>
    <lineage>
        <taxon>Bacteria</taxon>
        <taxon>Bacillati</taxon>
        <taxon>Actinomycetota</taxon>
        <taxon>Actinomycetes</taxon>
        <taxon>Micromonosporales</taxon>
        <taxon>Micromonosporaceae</taxon>
        <taxon>Micromonospora</taxon>
    </lineage>
</organism>
<dbReference type="InterPro" id="IPR018490">
    <property type="entry name" value="cNMP-bd_dom_sf"/>
</dbReference>
<dbReference type="PROSITE" id="PS50042">
    <property type="entry name" value="CNMP_BINDING_3"/>
    <property type="match status" value="1"/>
</dbReference>
<dbReference type="CDD" id="cd00038">
    <property type="entry name" value="CAP_ED"/>
    <property type="match status" value="1"/>
</dbReference>
<evidence type="ECO:0000259" key="1">
    <source>
        <dbReference type="PROSITE" id="PS50042"/>
    </source>
</evidence>
<name>A0A3N9XCZ0_9ACTN</name>
<accession>A0A3N9XCZ0</accession>
<protein>
    <recommendedName>
        <fullName evidence="1">Cyclic nucleotide-binding domain-containing protein</fullName>
    </recommendedName>
</protein>
<dbReference type="SUPFAM" id="SSF51206">
    <property type="entry name" value="cAMP-binding domain-like"/>
    <property type="match status" value="1"/>
</dbReference>
<evidence type="ECO:0000313" key="2">
    <source>
        <dbReference type="EMBL" id="RQX05303.1"/>
    </source>
</evidence>
<dbReference type="EMBL" id="QGSZ01000159">
    <property type="protein sequence ID" value="RQX05303.1"/>
    <property type="molecule type" value="Genomic_DNA"/>
</dbReference>